<evidence type="ECO:0000259" key="3">
    <source>
        <dbReference type="SMART" id="SM00822"/>
    </source>
</evidence>
<evidence type="ECO:0000256" key="2">
    <source>
        <dbReference type="ARBA" id="ARBA00023002"/>
    </source>
</evidence>
<dbReference type="OrthoDB" id="9808187at2"/>
<comment type="similarity">
    <text evidence="1">Belongs to the short-chain dehydrogenases/reductases (SDR) family.</text>
</comment>
<dbReference type="RefSeq" id="WP_097194215.1">
    <property type="nucleotide sequence ID" value="NZ_OBQI01000002.1"/>
</dbReference>
<sequence length="251" mass="25902">MTNPAAPAAPVAVVTGAAQGIGAAVCDALLDAGWRVAALDLQEPMPGALTDLAARHEGRLSYHRADVADGPALMAALDEATRALGPLVAGVANAGTWRDARLQRMTDEAWDEVLRVDLTAAFLLTRALWPTMKEAGFGRLVYISSIAKDGNVGQANYAAAKAGLVGLGRTAAAEGGTLGVTANIICPGVIETPAQADFRGRAPEAFEAFLSRVPMRRAGSPADVAAVVRFLCSRDAGYVTSQTIYVDGGLS</sequence>
<evidence type="ECO:0000313" key="5">
    <source>
        <dbReference type="Proteomes" id="UP000219435"/>
    </source>
</evidence>
<dbReference type="InterPro" id="IPR002347">
    <property type="entry name" value="SDR_fam"/>
</dbReference>
<proteinExistence type="inferred from homology"/>
<dbReference type="PANTHER" id="PTHR42879">
    <property type="entry name" value="3-OXOACYL-(ACYL-CARRIER-PROTEIN) REDUCTASE"/>
    <property type="match status" value="1"/>
</dbReference>
<dbReference type="AlphaFoldDB" id="A0A285V6A8"/>
<organism evidence="4 5">
    <name type="scientific">Blastococcus aggregatus</name>
    <dbReference type="NCBI Taxonomy" id="38502"/>
    <lineage>
        <taxon>Bacteria</taxon>
        <taxon>Bacillati</taxon>
        <taxon>Actinomycetota</taxon>
        <taxon>Actinomycetes</taxon>
        <taxon>Geodermatophilales</taxon>
        <taxon>Geodermatophilaceae</taxon>
        <taxon>Blastococcus</taxon>
    </lineage>
</organism>
<dbReference type="InterPro" id="IPR057326">
    <property type="entry name" value="KR_dom"/>
</dbReference>
<dbReference type="FunFam" id="3.40.50.720:FF:000173">
    <property type="entry name" value="3-oxoacyl-[acyl-carrier protein] reductase"/>
    <property type="match status" value="1"/>
</dbReference>
<dbReference type="InterPro" id="IPR050259">
    <property type="entry name" value="SDR"/>
</dbReference>
<evidence type="ECO:0000313" key="4">
    <source>
        <dbReference type="EMBL" id="SOC48566.1"/>
    </source>
</evidence>
<dbReference type="PANTHER" id="PTHR42879:SF2">
    <property type="entry name" value="3-OXOACYL-[ACYL-CARRIER-PROTEIN] REDUCTASE FABG"/>
    <property type="match status" value="1"/>
</dbReference>
<gene>
    <name evidence="4" type="ORF">SAMN05660748_1268</name>
</gene>
<dbReference type="SMART" id="SM00822">
    <property type="entry name" value="PKS_KR"/>
    <property type="match status" value="1"/>
</dbReference>
<protein>
    <submittedName>
        <fullName evidence="4">3-oxoacyl-[acyl-carrier protein] reductase</fullName>
    </submittedName>
</protein>
<dbReference type="GO" id="GO:0032787">
    <property type="term" value="P:monocarboxylic acid metabolic process"/>
    <property type="evidence" value="ECO:0007669"/>
    <property type="project" value="UniProtKB-ARBA"/>
</dbReference>
<accession>A0A285V6A8</accession>
<dbReference type="Gene3D" id="3.40.50.720">
    <property type="entry name" value="NAD(P)-binding Rossmann-like Domain"/>
    <property type="match status" value="1"/>
</dbReference>
<dbReference type="SUPFAM" id="SSF51735">
    <property type="entry name" value="NAD(P)-binding Rossmann-fold domains"/>
    <property type="match status" value="1"/>
</dbReference>
<dbReference type="Proteomes" id="UP000219435">
    <property type="component" value="Unassembled WGS sequence"/>
</dbReference>
<dbReference type="Pfam" id="PF13561">
    <property type="entry name" value="adh_short_C2"/>
    <property type="match status" value="1"/>
</dbReference>
<keyword evidence="5" id="KW-1185">Reference proteome</keyword>
<dbReference type="InterPro" id="IPR020904">
    <property type="entry name" value="Sc_DH/Rdtase_CS"/>
</dbReference>
<keyword evidence="2" id="KW-0560">Oxidoreductase</keyword>
<dbReference type="EMBL" id="OBQI01000002">
    <property type="protein sequence ID" value="SOC48566.1"/>
    <property type="molecule type" value="Genomic_DNA"/>
</dbReference>
<dbReference type="InterPro" id="IPR036291">
    <property type="entry name" value="NAD(P)-bd_dom_sf"/>
</dbReference>
<feature type="domain" description="Ketoreductase" evidence="3">
    <location>
        <begin position="10"/>
        <end position="188"/>
    </location>
</feature>
<reference evidence="5" key="1">
    <citation type="submission" date="2017-08" db="EMBL/GenBank/DDBJ databases">
        <authorList>
            <person name="Varghese N."/>
            <person name="Submissions S."/>
        </authorList>
    </citation>
    <scope>NUCLEOTIDE SEQUENCE [LARGE SCALE GENOMIC DNA]</scope>
    <source>
        <strain evidence="5">DSM 4725</strain>
    </source>
</reference>
<evidence type="ECO:0000256" key="1">
    <source>
        <dbReference type="ARBA" id="ARBA00006484"/>
    </source>
</evidence>
<name>A0A285V6A8_9ACTN</name>
<dbReference type="GO" id="GO:0016491">
    <property type="term" value="F:oxidoreductase activity"/>
    <property type="evidence" value="ECO:0007669"/>
    <property type="project" value="UniProtKB-KW"/>
</dbReference>
<dbReference type="PROSITE" id="PS00061">
    <property type="entry name" value="ADH_SHORT"/>
    <property type="match status" value="1"/>
</dbReference>
<dbReference type="PRINTS" id="PR00081">
    <property type="entry name" value="GDHRDH"/>
</dbReference>